<evidence type="ECO:0000313" key="2">
    <source>
        <dbReference type="Proteomes" id="UP000275368"/>
    </source>
</evidence>
<dbReference type="InterPro" id="IPR027417">
    <property type="entry name" value="P-loop_NTPase"/>
</dbReference>
<dbReference type="SUPFAM" id="SSF52540">
    <property type="entry name" value="P-loop containing nucleoside triphosphate hydrolases"/>
    <property type="match status" value="1"/>
</dbReference>
<dbReference type="RefSeq" id="WP_125664586.1">
    <property type="nucleotide sequence ID" value="NZ_AP019308.1"/>
</dbReference>
<gene>
    <name evidence="1" type="ORF">Back11_57520</name>
</gene>
<sequence>MSITVVSISGPSGSGKSSLVHAVIQRLPNACSLHFDDYKETTTFPADLSKWVSDGCNPDDFITPKLVEDLRAIRTQQQDINGLVIVEEPFGRGRTAMSGLIDYVVCIDIPLEIAFARTVKRAAQTVPEDVEVSVLLNSIVEYVDQYLSVSRHTYALVNENVKKDCNLVVDGTKDIDDLANEIVTALQKQK</sequence>
<proteinExistence type="predicted"/>
<reference evidence="1 2" key="1">
    <citation type="submission" date="2018-11" db="EMBL/GenBank/DDBJ databases">
        <title>Complete genome sequence of Paenibacillus baekrokdamisoli strain KCTC 33723.</title>
        <authorList>
            <person name="Kang S.W."/>
            <person name="Lee K.C."/>
            <person name="Kim K.K."/>
            <person name="Kim J.S."/>
            <person name="Kim D.S."/>
            <person name="Ko S.H."/>
            <person name="Yang S.H."/>
            <person name="Lee J.S."/>
        </authorList>
    </citation>
    <scope>NUCLEOTIDE SEQUENCE [LARGE SCALE GENOMIC DNA]</scope>
    <source>
        <strain evidence="1 2">KCTC 33723</strain>
    </source>
</reference>
<dbReference type="KEGG" id="pbk:Back11_57520"/>
<dbReference type="AlphaFoldDB" id="A0A3G9IZP5"/>
<protein>
    <submittedName>
        <fullName evidence="1">Uncharacterized protein</fullName>
    </submittedName>
</protein>
<evidence type="ECO:0000313" key="1">
    <source>
        <dbReference type="EMBL" id="BBH24407.1"/>
    </source>
</evidence>
<name>A0A3G9IZP5_9BACL</name>
<dbReference type="OrthoDB" id="6291705at2"/>
<keyword evidence="2" id="KW-1185">Reference proteome</keyword>
<organism evidence="1 2">
    <name type="scientific">Paenibacillus baekrokdamisoli</name>
    <dbReference type="NCBI Taxonomy" id="1712516"/>
    <lineage>
        <taxon>Bacteria</taxon>
        <taxon>Bacillati</taxon>
        <taxon>Bacillota</taxon>
        <taxon>Bacilli</taxon>
        <taxon>Bacillales</taxon>
        <taxon>Paenibacillaceae</taxon>
        <taxon>Paenibacillus</taxon>
    </lineage>
</organism>
<dbReference type="Proteomes" id="UP000275368">
    <property type="component" value="Chromosome"/>
</dbReference>
<accession>A0A3G9IZP5</accession>
<dbReference type="EMBL" id="AP019308">
    <property type="protein sequence ID" value="BBH24407.1"/>
    <property type="molecule type" value="Genomic_DNA"/>
</dbReference>
<dbReference type="Gene3D" id="3.40.50.300">
    <property type="entry name" value="P-loop containing nucleotide triphosphate hydrolases"/>
    <property type="match status" value="1"/>
</dbReference>